<dbReference type="AlphaFoldDB" id="A0A0B6AX03"/>
<geneLocation type="plasmid" evidence="2 3">
    <name>pBMV_2</name>
</geneLocation>
<dbReference type="Proteomes" id="UP000031829">
    <property type="component" value="Plasmid pBMV_2"/>
</dbReference>
<name>A0A0B6AX03_PRIM2</name>
<organism evidence="2 3">
    <name type="scientific">Priestia megaterium (strain ATCC 14581 / DSM 32 / CCUG 1817 / JCM 2506 / NBRC 15308 / NCIMB 9376 / NCTC 10342 / NRRL B-14308 / VKM B-512 / Ford 19)</name>
    <name type="common">Bacillus megaterium</name>
    <dbReference type="NCBI Taxonomy" id="1348623"/>
    <lineage>
        <taxon>Bacteria</taxon>
        <taxon>Bacillati</taxon>
        <taxon>Bacillota</taxon>
        <taxon>Bacilli</taxon>
        <taxon>Bacillales</taxon>
        <taxon>Bacillaceae</taxon>
        <taxon>Priestia</taxon>
    </lineage>
</organism>
<gene>
    <name evidence="2" type="ORF">BG04_5766</name>
</gene>
<dbReference type="EMBL" id="CP009921">
    <property type="protein sequence ID" value="AJI25647.1"/>
    <property type="molecule type" value="Genomic_DNA"/>
</dbReference>
<keyword evidence="2" id="KW-0614">Plasmid</keyword>
<reference evidence="2 3" key="1">
    <citation type="journal article" date="2015" name="Genome Announc.">
        <title>Complete genome sequences for 35 biothreat assay-relevant bacillus species.</title>
        <authorList>
            <person name="Johnson S.L."/>
            <person name="Daligault H.E."/>
            <person name="Davenport K.W."/>
            <person name="Jaissle J."/>
            <person name="Frey K.G."/>
            <person name="Ladner J.T."/>
            <person name="Broomall S.M."/>
            <person name="Bishop-Lilly K.A."/>
            <person name="Bruce D.C."/>
            <person name="Gibbons H.S."/>
            <person name="Coyne S.R."/>
            <person name="Lo C.C."/>
            <person name="Meincke L."/>
            <person name="Munk A.C."/>
            <person name="Koroleva G.I."/>
            <person name="Rosenzweig C.N."/>
            <person name="Palacios G.F."/>
            <person name="Redden C.L."/>
            <person name="Minogue T.D."/>
            <person name="Chain P.S."/>
        </authorList>
    </citation>
    <scope>NUCLEOTIDE SEQUENCE [LARGE SCALE GENOMIC DNA]</scope>
    <source>
        <strain evidence="3">ATCC 14581 / DSM 32 / JCM 2506 / NBRC 15308 / NCIMB 9376 / NCTC 10342 / NRRL B-14308 / VKM B-512</strain>
        <plasmid evidence="2 3">pBMV_2</plasmid>
    </source>
</reference>
<keyword evidence="1" id="KW-0175">Coiled coil</keyword>
<evidence type="ECO:0000313" key="3">
    <source>
        <dbReference type="Proteomes" id="UP000031829"/>
    </source>
</evidence>
<feature type="coiled-coil region" evidence="1">
    <location>
        <begin position="34"/>
        <end position="76"/>
    </location>
</feature>
<dbReference type="KEGG" id="bmeg:BG04_5766"/>
<accession>A0A0B6AX03</accession>
<evidence type="ECO:0000313" key="2">
    <source>
        <dbReference type="EMBL" id="AJI25647.1"/>
    </source>
</evidence>
<proteinExistence type="predicted"/>
<sequence>MSNVASYREGAVNMNLKDQFYENEKRIAITRKLMENARERIKLSSELEKELENLELQRRMRQLEMESKLLKQQEKELG</sequence>
<dbReference type="HOGENOM" id="CLU_197311_0_0_9"/>
<evidence type="ECO:0000256" key="1">
    <source>
        <dbReference type="SAM" id="Coils"/>
    </source>
</evidence>
<protein>
    <submittedName>
        <fullName evidence="2">Uncharacterized protein</fullName>
    </submittedName>
</protein>